<proteinExistence type="predicted"/>
<name>A0A5B7KD65_PORTR</name>
<organism evidence="1 2">
    <name type="scientific">Portunus trituberculatus</name>
    <name type="common">Swimming crab</name>
    <name type="synonym">Neptunus trituberculatus</name>
    <dbReference type="NCBI Taxonomy" id="210409"/>
    <lineage>
        <taxon>Eukaryota</taxon>
        <taxon>Metazoa</taxon>
        <taxon>Ecdysozoa</taxon>
        <taxon>Arthropoda</taxon>
        <taxon>Crustacea</taxon>
        <taxon>Multicrustacea</taxon>
        <taxon>Malacostraca</taxon>
        <taxon>Eumalacostraca</taxon>
        <taxon>Eucarida</taxon>
        <taxon>Decapoda</taxon>
        <taxon>Pleocyemata</taxon>
        <taxon>Brachyura</taxon>
        <taxon>Eubrachyura</taxon>
        <taxon>Portunoidea</taxon>
        <taxon>Portunidae</taxon>
        <taxon>Portuninae</taxon>
        <taxon>Portunus</taxon>
    </lineage>
</organism>
<keyword evidence="2" id="KW-1185">Reference proteome</keyword>
<gene>
    <name evidence="1" type="ORF">E2C01_098853</name>
</gene>
<dbReference type="EMBL" id="VSRR010135283">
    <property type="protein sequence ID" value="MPD03228.1"/>
    <property type="molecule type" value="Genomic_DNA"/>
</dbReference>
<dbReference type="Proteomes" id="UP000324222">
    <property type="component" value="Unassembled WGS sequence"/>
</dbReference>
<evidence type="ECO:0000313" key="2">
    <source>
        <dbReference type="Proteomes" id="UP000324222"/>
    </source>
</evidence>
<reference evidence="1 2" key="1">
    <citation type="submission" date="2019-05" db="EMBL/GenBank/DDBJ databases">
        <title>Another draft genome of Portunus trituberculatus and its Hox gene families provides insights of decapod evolution.</title>
        <authorList>
            <person name="Jeong J.-H."/>
            <person name="Song I."/>
            <person name="Kim S."/>
            <person name="Choi T."/>
            <person name="Kim D."/>
            <person name="Ryu S."/>
            <person name="Kim W."/>
        </authorList>
    </citation>
    <scope>NUCLEOTIDE SEQUENCE [LARGE SCALE GENOMIC DNA]</scope>
    <source>
        <tissue evidence="1">Muscle</tissue>
    </source>
</reference>
<evidence type="ECO:0000313" key="1">
    <source>
        <dbReference type="EMBL" id="MPD03228.1"/>
    </source>
</evidence>
<protein>
    <submittedName>
        <fullName evidence="1">Uncharacterized protein</fullName>
    </submittedName>
</protein>
<comment type="caution">
    <text evidence="1">The sequence shown here is derived from an EMBL/GenBank/DDBJ whole genome shotgun (WGS) entry which is preliminary data.</text>
</comment>
<accession>A0A5B7KD65</accession>
<sequence length="29" mass="3452">MDVREIQWFQNTLLGDSCFQVVECSAVFW</sequence>
<dbReference type="AlphaFoldDB" id="A0A5B7KD65"/>